<sequence length="170" mass="18878">MQRIKVNLKRPQPLKQISQATASPFATFSTIVDPTGKLNFEGKASLGKDGIQFANGALYNIKLDDFETISKLGQGQFGIVQKVKHKPTNVIMALKEIRLELDQNKLNHIIMELEVLHKSKHPNIIEFYGAFVVESCVYMSIEYMDAGSLDKLYKGGIPEPVLAKVATSVT</sequence>
<dbReference type="GO" id="GO:0038066">
    <property type="term" value="P:p38MAPK cascade"/>
    <property type="evidence" value="ECO:0007669"/>
    <property type="project" value="UniProtKB-ARBA"/>
</dbReference>
<gene>
    <name evidence="11" type="ORF">HK103_000204</name>
</gene>
<evidence type="ECO:0000256" key="6">
    <source>
        <dbReference type="ARBA" id="ARBA00022840"/>
    </source>
</evidence>
<keyword evidence="4 9" id="KW-0547">Nucleotide-binding</keyword>
<dbReference type="PANTHER" id="PTHR48013:SF25">
    <property type="entry name" value="MAP KINASE KINASE PBS2"/>
    <property type="match status" value="1"/>
</dbReference>
<evidence type="ECO:0000256" key="4">
    <source>
        <dbReference type="ARBA" id="ARBA00022741"/>
    </source>
</evidence>
<dbReference type="GO" id="GO:0004674">
    <property type="term" value="F:protein serine/threonine kinase activity"/>
    <property type="evidence" value="ECO:0007669"/>
    <property type="project" value="UniProtKB-KW"/>
</dbReference>
<keyword evidence="6 9" id="KW-0067">ATP-binding</keyword>
<evidence type="ECO:0000256" key="9">
    <source>
        <dbReference type="PROSITE-ProRule" id="PRU10141"/>
    </source>
</evidence>
<dbReference type="SUPFAM" id="SSF56112">
    <property type="entry name" value="Protein kinase-like (PK-like)"/>
    <property type="match status" value="1"/>
</dbReference>
<comment type="similarity">
    <text evidence="7">Belongs to the protein kinase superfamily. STE Ser/Thr protein kinase family. MAP kinase kinase subfamily.</text>
</comment>
<evidence type="ECO:0000256" key="7">
    <source>
        <dbReference type="ARBA" id="ARBA00038035"/>
    </source>
</evidence>
<keyword evidence="1" id="KW-0723">Serine/threonine-protein kinase</keyword>
<dbReference type="EC" id="2.7.12.2" evidence="8"/>
<name>A0AAD5Y7I6_9FUNG</name>
<evidence type="ECO:0000313" key="11">
    <source>
        <dbReference type="EMBL" id="KAJ3260594.1"/>
    </source>
</evidence>
<evidence type="ECO:0000256" key="8">
    <source>
        <dbReference type="ARBA" id="ARBA00038999"/>
    </source>
</evidence>
<dbReference type="GO" id="GO:0005524">
    <property type="term" value="F:ATP binding"/>
    <property type="evidence" value="ECO:0007669"/>
    <property type="project" value="UniProtKB-UniRule"/>
</dbReference>
<accession>A0AAD5Y7I6</accession>
<dbReference type="GO" id="GO:0005737">
    <property type="term" value="C:cytoplasm"/>
    <property type="evidence" value="ECO:0007669"/>
    <property type="project" value="UniProtKB-ARBA"/>
</dbReference>
<dbReference type="InterPro" id="IPR011009">
    <property type="entry name" value="Kinase-like_dom_sf"/>
</dbReference>
<dbReference type="InterPro" id="IPR000719">
    <property type="entry name" value="Prot_kinase_dom"/>
</dbReference>
<evidence type="ECO:0000259" key="10">
    <source>
        <dbReference type="PROSITE" id="PS50011"/>
    </source>
</evidence>
<evidence type="ECO:0000256" key="1">
    <source>
        <dbReference type="ARBA" id="ARBA00022527"/>
    </source>
</evidence>
<dbReference type="InterPro" id="IPR017441">
    <property type="entry name" value="Protein_kinase_ATP_BS"/>
</dbReference>
<keyword evidence="2" id="KW-0597">Phosphoprotein</keyword>
<organism evidence="11 12">
    <name type="scientific">Boothiomyces macroporosus</name>
    <dbReference type="NCBI Taxonomy" id="261099"/>
    <lineage>
        <taxon>Eukaryota</taxon>
        <taxon>Fungi</taxon>
        <taxon>Fungi incertae sedis</taxon>
        <taxon>Chytridiomycota</taxon>
        <taxon>Chytridiomycota incertae sedis</taxon>
        <taxon>Chytridiomycetes</taxon>
        <taxon>Rhizophydiales</taxon>
        <taxon>Terramycetaceae</taxon>
        <taxon>Boothiomyces</taxon>
    </lineage>
</organism>
<feature type="domain" description="Protein kinase" evidence="10">
    <location>
        <begin position="66"/>
        <end position="170"/>
    </location>
</feature>
<keyword evidence="12" id="KW-1185">Reference proteome</keyword>
<dbReference type="GO" id="GO:0004708">
    <property type="term" value="F:MAP kinase kinase activity"/>
    <property type="evidence" value="ECO:0007669"/>
    <property type="project" value="UniProtKB-EC"/>
</dbReference>
<dbReference type="PROSITE" id="PS50011">
    <property type="entry name" value="PROTEIN_KINASE_DOM"/>
    <property type="match status" value="1"/>
</dbReference>
<evidence type="ECO:0000256" key="3">
    <source>
        <dbReference type="ARBA" id="ARBA00022679"/>
    </source>
</evidence>
<dbReference type="GO" id="GO:0032991">
    <property type="term" value="C:protein-containing complex"/>
    <property type="evidence" value="ECO:0007669"/>
    <property type="project" value="UniProtKB-ARBA"/>
</dbReference>
<evidence type="ECO:0000313" key="12">
    <source>
        <dbReference type="Proteomes" id="UP001210925"/>
    </source>
</evidence>
<dbReference type="Proteomes" id="UP001210925">
    <property type="component" value="Unassembled WGS sequence"/>
</dbReference>
<dbReference type="PROSITE" id="PS00107">
    <property type="entry name" value="PROTEIN_KINASE_ATP"/>
    <property type="match status" value="1"/>
</dbReference>
<feature type="binding site" evidence="9">
    <location>
        <position position="95"/>
    </location>
    <ligand>
        <name>ATP</name>
        <dbReference type="ChEBI" id="CHEBI:30616"/>
    </ligand>
</feature>
<dbReference type="Gene3D" id="3.30.200.20">
    <property type="entry name" value="Phosphorylase Kinase, domain 1"/>
    <property type="match status" value="1"/>
</dbReference>
<keyword evidence="3" id="KW-0808">Transferase</keyword>
<comment type="caution">
    <text evidence="11">The sequence shown here is derived from an EMBL/GenBank/DDBJ whole genome shotgun (WGS) entry which is preliminary data.</text>
</comment>
<dbReference type="Pfam" id="PF00069">
    <property type="entry name" value="Pkinase"/>
    <property type="match status" value="1"/>
</dbReference>
<protein>
    <recommendedName>
        <fullName evidence="8">mitogen-activated protein kinase kinase</fullName>
        <ecNumber evidence="8">2.7.12.2</ecNumber>
    </recommendedName>
</protein>
<evidence type="ECO:0000256" key="5">
    <source>
        <dbReference type="ARBA" id="ARBA00022777"/>
    </source>
</evidence>
<dbReference type="EMBL" id="JADGKB010000010">
    <property type="protein sequence ID" value="KAJ3260594.1"/>
    <property type="molecule type" value="Genomic_DNA"/>
</dbReference>
<proteinExistence type="inferred from homology"/>
<dbReference type="PANTHER" id="PTHR48013">
    <property type="entry name" value="DUAL SPECIFICITY MITOGEN-ACTIVATED PROTEIN KINASE KINASE 5-RELATED"/>
    <property type="match status" value="1"/>
</dbReference>
<dbReference type="FunFam" id="3.30.200.20:FF:000341">
    <property type="entry name" value="MAP kinase kinase PBS2"/>
    <property type="match status" value="1"/>
</dbReference>
<reference evidence="11" key="1">
    <citation type="submission" date="2020-05" db="EMBL/GenBank/DDBJ databases">
        <title>Phylogenomic resolution of chytrid fungi.</title>
        <authorList>
            <person name="Stajich J.E."/>
            <person name="Amses K."/>
            <person name="Simmons R."/>
            <person name="Seto K."/>
            <person name="Myers J."/>
            <person name="Bonds A."/>
            <person name="Quandt C.A."/>
            <person name="Barry K."/>
            <person name="Liu P."/>
            <person name="Grigoriev I."/>
            <person name="Longcore J.E."/>
            <person name="James T.Y."/>
        </authorList>
    </citation>
    <scope>NUCLEOTIDE SEQUENCE</scope>
    <source>
        <strain evidence="11">PLAUS21</strain>
    </source>
</reference>
<dbReference type="AlphaFoldDB" id="A0AAD5Y7I6"/>
<keyword evidence="5" id="KW-0418">Kinase</keyword>
<dbReference type="GO" id="GO:0071474">
    <property type="term" value="P:cellular hyperosmotic response"/>
    <property type="evidence" value="ECO:0007669"/>
    <property type="project" value="TreeGrafter"/>
</dbReference>
<evidence type="ECO:0000256" key="2">
    <source>
        <dbReference type="ARBA" id="ARBA00022553"/>
    </source>
</evidence>